<reference evidence="1" key="1">
    <citation type="submission" date="2023-08" db="EMBL/GenBank/DDBJ databases">
        <title>Chromosome-level Genome Assembly of mud carp (Cirrhinus molitorella).</title>
        <authorList>
            <person name="Liu H."/>
        </authorList>
    </citation>
    <scope>NUCLEOTIDE SEQUENCE</scope>
    <source>
        <strain evidence="1">Prfri</strain>
        <tissue evidence="1">Muscle</tissue>
    </source>
</reference>
<proteinExistence type="predicted"/>
<sequence>MHELVEVPSTKVGGNEARADAHRGRRLWVLMLIISEPYLQTPQVGRPPAVANPAHGPLDQPAQSCMILDGSWLCRTAACNESQVCETPALVPH</sequence>
<protein>
    <submittedName>
        <fullName evidence="1">Uncharacterized protein</fullName>
    </submittedName>
</protein>
<evidence type="ECO:0000313" key="1">
    <source>
        <dbReference type="EMBL" id="KAK2872577.1"/>
    </source>
</evidence>
<dbReference type="AlphaFoldDB" id="A0AA88P8W9"/>
<gene>
    <name evidence="1" type="ORF">Q8A67_022474</name>
</gene>
<comment type="caution">
    <text evidence="1">The sequence shown here is derived from an EMBL/GenBank/DDBJ whole genome shotgun (WGS) entry which is preliminary data.</text>
</comment>
<keyword evidence="2" id="KW-1185">Reference proteome</keyword>
<accession>A0AA88P8W9</accession>
<dbReference type="EMBL" id="JAUYZG010000022">
    <property type="protein sequence ID" value="KAK2872577.1"/>
    <property type="molecule type" value="Genomic_DNA"/>
</dbReference>
<name>A0AA88P8W9_9TELE</name>
<dbReference type="Proteomes" id="UP001187343">
    <property type="component" value="Unassembled WGS sequence"/>
</dbReference>
<evidence type="ECO:0000313" key="2">
    <source>
        <dbReference type="Proteomes" id="UP001187343"/>
    </source>
</evidence>
<organism evidence="1 2">
    <name type="scientific">Cirrhinus molitorella</name>
    <name type="common">mud carp</name>
    <dbReference type="NCBI Taxonomy" id="172907"/>
    <lineage>
        <taxon>Eukaryota</taxon>
        <taxon>Metazoa</taxon>
        <taxon>Chordata</taxon>
        <taxon>Craniata</taxon>
        <taxon>Vertebrata</taxon>
        <taxon>Euteleostomi</taxon>
        <taxon>Actinopterygii</taxon>
        <taxon>Neopterygii</taxon>
        <taxon>Teleostei</taxon>
        <taxon>Ostariophysi</taxon>
        <taxon>Cypriniformes</taxon>
        <taxon>Cyprinidae</taxon>
        <taxon>Labeoninae</taxon>
        <taxon>Labeonini</taxon>
        <taxon>Cirrhinus</taxon>
    </lineage>
</organism>